<gene>
    <name evidence="1" type="ORF">BJF96_g9769</name>
</gene>
<name>A0AA45AHC6_VERDA</name>
<comment type="caution">
    <text evidence="1">The sequence shown here is derived from an EMBL/GenBank/DDBJ whole genome shotgun (WGS) entry which is preliminary data.</text>
</comment>
<dbReference type="AlphaFoldDB" id="A0AA45AHC6"/>
<sequence>MRTPLQEIPKISMKKAFMSLPSPLDEALEFGEELFNWV</sequence>
<organism evidence="1 2">
    <name type="scientific">Verticillium dahliae</name>
    <name type="common">Verticillium wilt</name>
    <dbReference type="NCBI Taxonomy" id="27337"/>
    <lineage>
        <taxon>Eukaryota</taxon>
        <taxon>Fungi</taxon>
        <taxon>Dikarya</taxon>
        <taxon>Ascomycota</taxon>
        <taxon>Pezizomycotina</taxon>
        <taxon>Sordariomycetes</taxon>
        <taxon>Hypocreomycetidae</taxon>
        <taxon>Glomerellales</taxon>
        <taxon>Plectosphaerellaceae</taxon>
        <taxon>Verticillium</taxon>
    </lineage>
</organism>
<dbReference type="Proteomes" id="UP000236305">
    <property type="component" value="Unassembled WGS sequence"/>
</dbReference>
<reference evidence="1 2" key="1">
    <citation type="submission" date="2017-12" db="EMBL/GenBank/DDBJ databases">
        <title>Comparative genomics yields insights into virulence evolution of Verticillium dahliae.</title>
        <authorList>
            <person name="Fan R."/>
            <person name="Armitage A.D."/>
            <person name="Cascant-Lopez E."/>
            <person name="Sobczyk M."/>
            <person name="Cockerton H.M."/>
            <person name="Harrison R.J."/>
        </authorList>
    </citation>
    <scope>NUCLEOTIDE SEQUENCE [LARGE SCALE GENOMIC DNA]</scope>
    <source>
        <strain evidence="1 2">12008</strain>
    </source>
</reference>
<protein>
    <submittedName>
        <fullName evidence="1">Uncharacterized protein</fullName>
    </submittedName>
</protein>
<evidence type="ECO:0000313" key="2">
    <source>
        <dbReference type="Proteomes" id="UP000236305"/>
    </source>
</evidence>
<proteinExistence type="predicted"/>
<evidence type="ECO:0000313" key="1">
    <source>
        <dbReference type="EMBL" id="PNH26945.1"/>
    </source>
</evidence>
<dbReference type="EMBL" id="MPSH01000054">
    <property type="protein sequence ID" value="PNH26945.1"/>
    <property type="molecule type" value="Genomic_DNA"/>
</dbReference>
<accession>A0AA45AHC6</accession>